<sequence length="103" mass="11405">MYKLCFFVPDSHLEQVKDAIFVAGAGRVGGYDQYCWQCEGVTQFRPLAGSQPHCGETGRLEAVPEVKVETVVEDHCLSAVIEALRATHPYEQPALEAWPITIV</sequence>
<dbReference type="EMBL" id="BAABFL010000392">
    <property type="protein sequence ID" value="GAA4650398.1"/>
    <property type="molecule type" value="Genomic_DNA"/>
</dbReference>
<organism evidence="1 2">
    <name type="scientific">Kistimonas scapharcae</name>
    <dbReference type="NCBI Taxonomy" id="1036133"/>
    <lineage>
        <taxon>Bacteria</taxon>
        <taxon>Pseudomonadati</taxon>
        <taxon>Pseudomonadota</taxon>
        <taxon>Gammaproteobacteria</taxon>
        <taxon>Oceanospirillales</taxon>
        <taxon>Endozoicomonadaceae</taxon>
        <taxon>Kistimonas</taxon>
    </lineage>
</organism>
<reference evidence="2" key="1">
    <citation type="journal article" date="2019" name="Int. J. Syst. Evol. Microbiol.">
        <title>The Global Catalogue of Microorganisms (GCM) 10K type strain sequencing project: providing services to taxonomists for standard genome sequencing and annotation.</title>
        <authorList>
            <consortium name="The Broad Institute Genomics Platform"/>
            <consortium name="The Broad Institute Genome Sequencing Center for Infectious Disease"/>
            <person name="Wu L."/>
            <person name="Ma J."/>
        </authorList>
    </citation>
    <scope>NUCLEOTIDE SEQUENCE [LARGE SCALE GENOMIC DNA]</scope>
    <source>
        <strain evidence="2">JCM 17805</strain>
    </source>
</reference>
<dbReference type="InterPro" id="IPR036069">
    <property type="entry name" value="DUF34/NIF3_sf"/>
</dbReference>
<name>A0ABP8V2E0_9GAMM</name>
<dbReference type="RefSeq" id="WP_345196564.1">
    <property type="nucleotide sequence ID" value="NZ_BAABFL010000392.1"/>
</dbReference>
<dbReference type="PANTHER" id="PTHR41774:SF1">
    <property type="entry name" value="NGG1P INTERACTING FACTOR NIF3"/>
    <property type="match status" value="1"/>
</dbReference>
<proteinExistence type="predicted"/>
<dbReference type="PANTHER" id="PTHR41774">
    <property type="match status" value="1"/>
</dbReference>
<gene>
    <name evidence="1" type="ORF">GCM10023116_26810</name>
</gene>
<comment type="caution">
    <text evidence="1">The sequence shown here is derived from an EMBL/GenBank/DDBJ whole genome shotgun (WGS) entry which is preliminary data.</text>
</comment>
<accession>A0ABP8V2E0</accession>
<evidence type="ECO:0000313" key="1">
    <source>
        <dbReference type="EMBL" id="GAA4650398.1"/>
    </source>
</evidence>
<dbReference type="SUPFAM" id="SSF102705">
    <property type="entry name" value="NIF3 (NGG1p interacting factor 3)-like"/>
    <property type="match status" value="1"/>
</dbReference>
<dbReference type="InterPro" id="IPR015867">
    <property type="entry name" value="N-reg_PII/ATP_PRibTrfase_C"/>
</dbReference>
<protein>
    <submittedName>
        <fullName evidence="1">YqfO family protein</fullName>
    </submittedName>
</protein>
<keyword evidence="2" id="KW-1185">Reference proteome</keyword>
<evidence type="ECO:0000313" key="2">
    <source>
        <dbReference type="Proteomes" id="UP001500604"/>
    </source>
</evidence>
<dbReference type="Proteomes" id="UP001500604">
    <property type="component" value="Unassembled WGS sequence"/>
</dbReference>
<dbReference type="Gene3D" id="3.30.70.120">
    <property type="match status" value="1"/>
</dbReference>